<dbReference type="EMBL" id="JANKHO010001730">
    <property type="protein sequence ID" value="KAJ3499657.1"/>
    <property type="molecule type" value="Genomic_DNA"/>
</dbReference>
<organism evidence="2 3">
    <name type="scientific">Agrocybe chaxingu</name>
    <dbReference type="NCBI Taxonomy" id="84603"/>
    <lineage>
        <taxon>Eukaryota</taxon>
        <taxon>Fungi</taxon>
        <taxon>Dikarya</taxon>
        <taxon>Basidiomycota</taxon>
        <taxon>Agaricomycotina</taxon>
        <taxon>Agaricomycetes</taxon>
        <taxon>Agaricomycetidae</taxon>
        <taxon>Agaricales</taxon>
        <taxon>Agaricineae</taxon>
        <taxon>Strophariaceae</taxon>
        <taxon>Agrocybe</taxon>
    </lineage>
</organism>
<dbReference type="OrthoDB" id="3060725at2759"/>
<gene>
    <name evidence="2" type="ORF">NLJ89_g10074</name>
</gene>
<sequence>MSQLSEVDVGKRVKALNESIFPQCAQMPYFLGNLDFPNDFYQVAPEGRSTYEFRCEKTKEPLLVGIVGQVAAGFQGTKLGAIGNFNAQIGKVNKIKITDKTNVKDVLRLIVPIGADLKSTAIFNNQIPPLNQVFAFNIAEDNKPNRVEPVVVHDWLDSSAAHDAENRKLDMITITLPRKFAAPQSADSQKVLQSIAKRSTQRMNVTSTVTSTDSADVEEQPQPSSAMNAAPEPVLGGYYNPMLLPDYSRYETLFDLTKNQLVQHDVHDTEKQLIPAWKLAEGLHAGTVVLVLGSLHVFNIDMGVGKGFRRIYQINAEKVRVLMESTIPYQPPSFYGDEDKSTVKTSPSASLESKTVKDFDNFESFTMKKRSQVRKTSTAHNEDIAPGPSKHSTRVTHERGKEKADDRDVQMNL</sequence>
<feature type="region of interest" description="Disordered" evidence="1">
    <location>
        <begin position="202"/>
        <end position="231"/>
    </location>
</feature>
<accession>A0A9W8MR89</accession>
<name>A0A9W8MR89_9AGAR</name>
<proteinExistence type="predicted"/>
<feature type="compositionally biased region" description="Basic and acidic residues" evidence="1">
    <location>
        <begin position="395"/>
        <end position="413"/>
    </location>
</feature>
<feature type="region of interest" description="Disordered" evidence="1">
    <location>
        <begin position="370"/>
        <end position="413"/>
    </location>
</feature>
<feature type="compositionally biased region" description="Low complexity" evidence="1">
    <location>
        <begin position="205"/>
        <end position="214"/>
    </location>
</feature>
<protein>
    <submittedName>
        <fullName evidence="2">Uncharacterized protein</fullName>
    </submittedName>
</protein>
<keyword evidence="3" id="KW-1185">Reference proteome</keyword>
<evidence type="ECO:0000256" key="1">
    <source>
        <dbReference type="SAM" id="MobiDB-lite"/>
    </source>
</evidence>
<comment type="caution">
    <text evidence="2">The sequence shown here is derived from an EMBL/GenBank/DDBJ whole genome shotgun (WGS) entry which is preliminary data.</text>
</comment>
<evidence type="ECO:0000313" key="2">
    <source>
        <dbReference type="EMBL" id="KAJ3499657.1"/>
    </source>
</evidence>
<evidence type="ECO:0000313" key="3">
    <source>
        <dbReference type="Proteomes" id="UP001148786"/>
    </source>
</evidence>
<reference evidence="2" key="1">
    <citation type="submission" date="2022-07" db="EMBL/GenBank/DDBJ databases">
        <title>Genome Sequence of Agrocybe chaxingu.</title>
        <authorList>
            <person name="Buettner E."/>
        </authorList>
    </citation>
    <scope>NUCLEOTIDE SEQUENCE</scope>
    <source>
        <strain evidence="2">MP-N11</strain>
    </source>
</reference>
<dbReference type="AlphaFoldDB" id="A0A9W8MR89"/>
<dbReference type="Proteomes" id="UP001148786">
    <property type="component" value="Unassembled WGS sequence"/>
</dbReference>